<dbReference type="GeneID" id="87814561"/>
<name>A0AAN6ZKS4_9PEZI</name>
<dbReference type="GO" id="GO:0022857">
    <property type="term" value="F:transmembrane transporter activity"/>
    <property type="evidence" value="ECO:0007669"/>
    <property type="project" value="InterPro"/>
</dbReference>
<dbReference type="PANTHER" id="PTHR11360">
    <property type="entry name" value="MONOCARBOXYLATE TRANSPORTER"/>
    <property type="match status" value="1"/>
</dbReference>
<keyword evidence="7" id="KW-1185">Reference proteome</keyword>
<feature type="region of interest" description="Disordered" evidence="3">
    <location>
        <begin position="1"/>
        <end position="42"/>
    </location>
</feature>
<comment type="similarity">
    <text evidence="2">Belongs to the major facilitator superfamily. Monocarboxylate porter (TC 2.A.1.13) family.</text>
</comment>
<dbReference type="PROSITE" id="PS50850">
    <property type="entry name" value="MFS"/>
    <property type="match status" value="1"/>
</dbReference>
<feature type="transmembrane region" description="Helical" evidence="4">
    <location>
        <begin position="287"/>
        <end position="306"/>
    </location>
</feature>
<dbReference type="Proteomes" id="UP001302676">
    <property type="component" value="Unassembled WGS sequence"/>
</dbReference>
<accession>A0AAN6ZKS4</accession>
<feature type="transmembrane region" description="Helical" evidence="4">
    <location>
        <begin position="342"/>
        <end position="367"/>
    </location>
</feature>
<evidence type="ECO:0000256" key="3">
    <source>
        <dbReference type="SAM" id="MobiDB-lite"/>
    </source>
</evidence>
<dbReference type="RefSeq" id="XP_062634859.1">
    <property type="nucleotide sequence ID" value="XM_062777948.1"/>
</dbReference>
<dbReference type="GO" id="GO:0016020">
    <property type="term" value="C:membrane"/>
    <property type="evidence" value="ECO:0007669"/>
    <property type="project" value="UniProtKB-SubCell"/>
</dbReference>
<feature type="transmembrane region" description="Helical" evidence="4">
    <location>
        <begin position="121"/>
        <end position="144"/>
    </location>
</feature>
<dbReference type="Pfam" id="PF07690">
    <property type="entry name" value="MFS_1"/>
    <property type="match status" value="1"/>
</dbReference>
<dbReference type="InterPro" id="IPR050327">
    <property type="entry name" value="Proton-linked_MCT"/>
</dbReference>
<feature type="transmembrane region" description="Helical" evidence="4">
    <location>
        <begin position="49"/>
        <end position="72"/>
    </location>
</feature>
<evidence type="ECO:0000313" key="7">
    <source>
        <dbReference type="Proteomes" id="UP001302676"/>
    </source>
</evidence>
<evidence type="ECO:0000256" key="2">
    <source>
        <dbReference type="ARBA" id="ARBA00006727"/>
    </source>
</evidence>
<comment type="caution">
    <text evidence="6">The sequence shown here is derived from an EMBL/GenBank/DDBJ whole genome shotgun (WGS) entry which is preliminary data.</text>
</comment>
<feature type="transmembrane region" description="Helical" evidence="4">
    <location>
        <begin position="92"/>
        <end position="114"/>
    </location>
</feature>
<feature type="transmembrane region" description="Helical" evidence="4">
    <location>
        <begin position="318"/>
        <end position="336"/>
    </location>
</feature>
<keyword evidence="4" id="KW-0472">Membrane</keyword>
<feature type="transmembrane region" description="Helical" evidence="4">
    <location>
        <begin position="379"/>
        <end position="400"/>
    </location>
</feature>
<feature type="transmembrane region" description="Helical" evidence="4">
    <location>
        <begin position="150"/>
        <end position="172"/>
    </location>
</feature>
<organism evidence="6 7">
    <name type="scientific">Dichotomopilus funicola</name>
    <dbReference type="NCBI Taxonomy" id="1934379"/>
    <lineage>
        <taxon>Eukaryota</taxon>
        <taxon>Fungi</taxon>
        <taxon>Dikarya</taxon>
        <taxon>Ascomycota</taxon>
        <taxon>Pezizomycotina</taxon>
        <taxon>Sordariomycetes</taxon>
        <taxon>Sordariomycetidae</taxon>
        <taxon>Sordariales</taxon>
        <taxon>Chaetomiaceae</taxon>
        <taxon>Dichotomopilus</taxon>
    </lineage>
</organism>
<feature type="transmembrane region" description="Helical" evidence="4">
    <location>
        <begin position="179"/>
        <end position="198"/>
    </location>
</feature>
<reference evidence="6" key="1">
    <citation type="journal article" date="2023" name="Mol. Phylogenet. Evol.">
        <title>Genome-scale phylogeny and comparative genomics of the fungal order Sordariales.</title>
        <authorList>
            <person name="Hensen N."/>
            <person name="Bonometti L."/>
            <person name="Westerberg I."/>
            <person name="Brannstrom I.O."/>
            <person name="Guillou S."/>
            <person name="Cros-Aarteil S."/>
            <person name="Calhoun S."/>
            <person name="Haridas S."/>
            <person name="Kuo A."/>
            <person name="Mondo S."/>
            <person name="Pangilinan J."/>
            <person name="Riley R."/>
            <person name="LaButti K."/>
            <person name="Andreopoulos B."/>
            <person name="Lipzen A."/>
            <person name="Chen C."/>
            <person name="Yan M."/>
            <person name="Daum C."/>
            <person name="Ng V."/>
            <person name="Clum A."/>
            <person name="Steindorff A."/>
            <person name="Ohm R.A."/>
            <person name="Martin F."/>
            <person name="Silar P."/>
            <person name="Natvig D.O."/>
            <person name="Lalanne C."/>
            <person name="Gautier V."/>
            <person name="Ament-Velasquez S.L."/>
            <person name="Kruys A."/>
            <person name="Hutchinson M.I."/>
            <person name="Powell A.J."/>
            <person name="Barry K."/>
            <person name="Miller A.N."/>
            <person name="Grigoriev I.V."/>
            <person name="Debuchy R."/>
            <person name="Gladieux P."/>
            <person name="Hiltunen Thoren M."/>
            <person name="Johannesson H."/>
        </authorList>
    </citation>
    <scope>NUCLEOTIDE SEQUENCE</scope>
    <source>
        <strain evidence="6">CBS 141.50</strain>
    </source>
</reference>
<evidence type="ECO:0000313" key="6">
    <source>
        <dbReference type="EMBL" id="KAK4141488.1"/>
    </source>
</evidence>
<evidence type="ECO:0000259" key="5">
    <source>
        <dbReference type="PROSITE" id="PS50850"/>
    </source>
</evidence>
<keyword evidence="4" id="KW-1133">Transmembrane helix</keyword>
<feature type="transmembrane region" description="Helical" evidence="4">
    <location>
        <begin position="406"/>
        <end position="429"/>
    </location>
</feature>
<dbReference type="PANTHER" id="PTHR11360:SF234">
    <property type="entry name" value="MFS-TYPE TRANSPORTER DBAD-RELATED"/>
    <property type="match status" value="1"/>
</dbReference>
<dbReference type="EMBL" id="MU853611">
    <property type="protein sequence ID" value="KAK4141488.1"/>
    <property type="molecule type" value="Genomic_DNA"/>
</dbReference>
<proteinExistence type="inferred from homology"/>
<evidence type="ECO:0000256" key="1">
    <source>
        <dbReference type="ARBA" id="ARBA00004141"/>
    </source>
</evidence>
<dbReference type="AlphaFoldDB" id="A0AAN6ZKS4"/>
<protein>
    <submittedName>
        <fullName evidence="6">Major facilitator superfamily domain-containing protein</fullName>
    </submittedName>
</protein>
<dbReference type="SUPFAM" id="SSF103473">
    <property type="entry name" value="MFS general substrate transporter"/>
    <property type="match status" value="1"/>
</dbReference>
<feature type="compositionally biased region" description="Low complexity" evidence="3">
    <location>
        <begin position="26"/>
        <end position="38"/>
    </location>
</feature>
<feature type="transmembrane region" description="Helical" evidence="4">
    <location>
        <begin position="210"/>
        <end position="232"/>
    </location>
</feature>
<dbReference type="InterPro" id="IPR011701">
    <property type="entry name" value="MFS"/>
</dbReference>
<keyword evidence="4" id="KW-0812">Transmembrane</keyword>
<dbReference type="Gene3D" id="1.20.1250.20">
    <property type="entry name" value="MFS general substrate transporter like domains"/>
    <property type="match status" value="2"/>
</dbReference>
<reference evidence="6" key="2">
    <citation type="submission" date="2023-05" db="EMBL/GenBank/DDBJ databases">
        <authorList>
            <consortium name="Lawrence Berkeley National Laboratory"/>
            <person name="Steindorff A."/>
            <person name="Hensen N."/>
            <person name="Bonometti L."/>
            <person name="Westerberg I."/>
            <person name="Brannstrom I.O."/>
            <person name="Guillou S."/>
            <person name="Cros-Aarteil S."/>
            <person name="Calhoun S."/>
            <person name="Haridas S."/>
            <person name="Kuo A."/>
            <person name="Mondo S."/>
            <person name="Pangilinan J."/>
            <person name="Riley R."/>
            <person name="Labutti K."/>
            <person name="Andreopoulos B."/>
            <person name="Lipzen A."/>
            <person name="Chen C."/>
            <person name="Yanf M."/>
            <person name="Daum C."/>
            <person name="Ng V."/>
            <person name="Clum A."/>
            <person name="Ohm R."/>
            <person name="Martin F."/>
            <person name="Silar P."/>
            <person name="Natvig D."/>
            <person name="Lalanne C."/>
            <person name="Gautier V."/>
            <person name="Ament-Velasquez S.L."/>
            <person name="Kruys A."/>
            <person name="Hutchinson M.I."/>
            <person name="Powell A.J."/>
            <person name="Barry K."/>
            <person name="Miller A.N."/>
            <person name="Grigoriev I.V."/>
            <person name="Debuchy R."/>
            <person name="Gladieux P."/>
            <person name="Thoren M.H."/>
            <person name="Johannesson H."/>
        </authorList>
    </citation>
    <scope>NUCLEOTIDE SEQUENCE</scope>
    <source>
        <strain evidence="6">CBS 141.50</strain>
    </source>
</reference>
<dbReference type="InterPro" id="IPR020846">
    <property type="entry name" value="MFS_dom"/>
</dbReference>
<sequence length="438" mass="46089">MASSDTEKHSASSSGLDTSGNTAQTKDAVPADAPAKPSDQPPAPPDGGLLAWLQVLGSFFLFMNSWGLVNTYGVYQTYYELDLLRDKTPSQISWVGSLQACLLLVIGVATGPLFDLGYFNLLLWTGSFLVVFGMMMTSLCTQYWQVMLAQGLVVGLGFGCLFVPSVAIVSTYFTSKKSFATGVAAAGSSLGGVIYTITFSRLQPRIGFPWATRVVGFLALAGLCVSCAVMRVRVLPKSVRRLLEPRAFLEVPYTMFTIGQFVGTMGMWVPFYYVNSYAIAMGVDSTLAFYLVTILNATSILGRLVPNYFADKTGPLNIMAPAAACSAVLAFAWIGIKSTAGLIVFCVLYGFTSGSFVSLPAPTVVTLSPSLNVLGARMGMSFSLAGIGILIGNPIGGAILNSSGWVGVQCWAGATIAAAAAASLVARFAKNPAVLGKA</sequence>
<feature type="compositionally biased region" description="Basic and acidic residues" evidence="3">
    <location>
        <begin position="1"/>
        <end position="10"/>
    </location>
</feature>
<dbReference type="InterPro" id="IPR036259">
    <property type="entry name" value="MFS_trans_sf"/>
</dbReference>
<feature type="transmembrane region" description="Helical" evidence="4">
    <location>
        <begin position="253"/>
        <end position="275"/>
    </location>
</feature>
<evidence type="ECO:0000256" key="4">
    <source>
        <dbReference type="SAM" id="Phobius"/>
    </source>
</evidence>
<gene>
    <name evidence="6" type="ORF">C8A04DRAFT_14057</name>
</gene>
<feature type="compositionally biased region" description="Polar residues" evidence="3">
    <location>
        <begin position="11"/>
        <end position="25"/>
    </location>
</feature>
<comment type="subcellular location">
    <subcellularLocation>
        <location evidence="1">Membrane</location>
        <topology evidence="1">Multi-pass membrane protein</topology>
    </subcellularLocation>
</comment>
<feature type="domain" description="Major facilitator superfamily (MFS) profile" evidence="5">
    <location>
        <begin position="252"/>
        <end position="438"/>
    </location>
</feature>